<dbReference type="EMBL" id="AK373717">
    <property type="protein sequence ID" value="BAK04914.1"/>
    <property type="molecule type" value="mRNA"/>
</dbReference>
<protein>
    <submittedName>
        <fullName evidence="2">Predicted protein</fullName>
    </submittedName>
</protein>
<reference evidence="2" key="1">
    <citation type="journal article" date="2011" name="Plant Physiol.">
        <title>Comprehensive sequence analysis of 24,783 barley full-length cDNAs derived from 12 clone libraries.</title>
        <authorList>
            <person name="Matsumoto T."/>
            <person name="Tanaka T."/>
            <person name="Sakai H."/>
            <person name="Amano N."/>
            <person name="Kanamori H."/>
            <person name="Kurita K."/>
            <person name="Kikuta A."/>
            <person name="Kamiya K."/>
            <person name="Yamamoto M."/>
            <person name="Ikawa H."/>
            <person name="Fujii N."/>
            <person name="Hori K."/>
            <person name="Itoh T."/>
            <person name="Sato K."/>
        </authorList>
    </citation>
    <scope>NUCLEOTIDE SEQUENCE</scope>
    <source>
        <tissue evidence="2">Flower</tissue>
    </source>
</reference>
<feature type="compositionally biased region" description="Low complexity" evidence="1">
    <location>
        <begin position="38"/>
        <end position="50"/>
    </location>
</feature>
<evidence type="ECO:0000313" key="2">
    <source>
        <dbReference type="EMBL" id="BAK04914.1"/>
    </source>
</evidence>
<proteinExistence type="evidence at transcript level"/>
<dbReference type="AlphaFoldDB" id="F2EC42"/>
<evidence type="ECO:0000256" key="1">
    <source>
        <dbReference type="SAM" id="MobiDB-lite"/>
    </source>
</evidence>
<feature type="region of interest" description="Disordered" evidence="1">
    <location>
        <begin position="1"/>
        <end position="50"/>
    </location>
</feature>
<sequence length="230" mass="25198">MEVVEEDEDGLRRGVGTFSAQSGSCDLTEEEQPHAWSVQQQRQRSPAAAVAPRPARAVDVLAAEAVDALASLGHVPTQRRQYARPQTRQRWRKTCTYRLHGAQRLECGMPAWRICRLLLLLLACARVGGGYCPAVLLLQVARAEGGDGEGESWKSGVGCGVTTASWCQSSSEASCRSPIAESPWNARTRVVCRPCPCRTQVKGVPNLDYCFLLYKKAGYSAEIYISLISR</sequence>
<accession>F2EC42</accession>
<organism evidence="2">
    <name type="scientific">Hordeum vulgare subsp. vulgare</name>
    <name type="common">Domesticated barley</name>
    <dbReference type="NCBI Taxonomy" id="112509"/>
    <lineage>
        <taxon>Eukaryota</taxon>
        <taxon>Viridiplantae</taxon>
        <taxon>Streptophyta</taxon>
        <taxon>Embryophyta</taxon>
        <taxon>Tracheophyta</taxon>
        <taxon>Spermatophyta</taxon>
        <taxon>Magnoliopsida</taxon>
        <taxon>Liliopsida</taxon>
        <taxon>Poales</taxon>
        <taxon>Poaceae</taxon>
        <taxon>BOP clade</taxon>
        <taxon>Pooideae</taxon>
        <taxon>Triticodae</taxon>
        <taxon>Triticeae</taxon>
        <taxon>Hordeinae</taxon>
        <taxon>Hordeum</taxon>
    </lineage>
</organism>
<name>F2EC42_HORVV</name>